<gene>
    <name evidence="9" type="ORF">A9Q84_03545</name>
</gene>
<organism evidence="9 10">
    <name type="scientific">Halobacteriovorax marinus</name>
    <dbReference type="NCBI Taxonomy" id="97084"/>
    <lineage>
        <taxon>Bacteria</taxon>
        <taxon>Pseudomonadati</taxon>
        <taxon>Bdellovibrionota</taxon>
        <taxon>Bacteriovoracia</taxon>
        <taxon>Bacteriovoracales</taxon>
        <taxon>Halobacteriovoraceae</taxon>
        <taxon>Halobacteriovorax</taxon>
    </lineage>
</organism>
<dbReference type="InterPro" id="IPR004681">
    <property type="entry name" value="TRAP_DctM"/>
</dbReference>
<dbReference type="NCBIfam" id="TIGR00786">
    <property type="entry name" value="dctM"/>
    <property type="match status" value="1"/>
</dbReference>
<keyword evidence="3" id="KW-0997">Cell inner membrane</keyword>
<feature type="transmembrane region" description="Helical" evidence="7">
    <location>
        <begin position="111"/>
        <end position="130"/>
    </location>
</feature>
<dbReference type="EMBL" id="MAAO01000004">
    <property type="protein sequence ID" value="OUR98497.1"/>
    <property type="molecule type" value="Genomic_DNA"/>
</dbReference>
<name>A0A1Y5FAD4_9BACT</name>
<dbReference type="PANTHER" id="PTHR33362">
    <property type="entry name" value="SIALIC ACID TRAP TRANSPORTER PERMEASE PROTEIN SIAT-RELATED"/>
    <property type="match status" value="1"/>
</dbReference>
<feature type="transmembrane region" description="Helical" evidence="7">
    <location>
        <begin position="175"/>
        <end position="193"/>
    </location>
</feature>
<dbReference type="PIRSF" id="PIRSF006066">
    <property type="entry name" value="HI0050"/>
    <property type="match status" value="1"/>
</dbReference>
<evidence type="ECO:0000256" key="5">
    <source>
        <dbReference type="ARBA" id="ARBA00022989"/>
    </source>
</evidence>
<evidence type="ECO:0000259" key="8">
    <source>
        <dbReference type="Pfam" id="PF06808"/>
    </source>
</evidence>
<feature type="transmembrane region" description="Helical" evidence="7">
    <location>
        <begin position="271"/>
        <end position="297"/>
    </location>
</feature>
<sequence>MYWRKILIELFSFVGILILAALGVPLFIIMSLAALTAFSFTDVETMAVAVEIYRISSAPTLLTIPLFTFAGYIMAESKSPQRLLRFAEASLGWMPGGVAIVSLVICAFFTAFTGASGVTIIALGGLLYPILKNEGYSEKFSLGLITTSGSLGLLFPPSLPIILYGLVAKVDIDQLFLAGIIPGFLLITILSIWSIKNGKMSGNKKKFDKIEFVAAFKGCFFEALLPVGVLVAIYGGFTTATEAAAITAFYILIIECFVYRDLDIFKDIPKIIGDSMSLVGGILLILCCALGLTNYLVDEEVPMQILDFMRKYLTNKYSFLFFLNVFLLIVGSLMDIFSAIIVVVPLIVPIATEFGVHPVHLAIIFLTNLEIGYITPPVGINLFISSFRFNKPVTELYKASFPFLLLLLIALIIITYVPDLSLMLISDK</sequence>
<feature type="transmembrane region" description="Helical" evidence="7">
    <location>
        <begin position="52"/>
        <end position="74"/>
    </location>
</feature>
<feature type="transmembrane region" description="Helical" evidence="7">
    <location>
        <begin position="317"/>
        <end position="347"/>
    </location>
</feature>
<feature type="transmembrane region" description="Helical" evidence="7">
    <location>
        <begin position="7"/>
        <end position="40"/>
    </location>
</feature>
<feature type="transmembrane region" description="Helical" evidence="7">
    <location>
        <begin position="142"/>
        <end position="163"/>
    </location>
</feature>
<dbReference type="GO" id="GO:0005886">
    <property type="term" value="C:plasma membrane"/>
    <property type="evidence" value="ECO:0007669"/>
    <property type="project" value="UniProtKB-SubCell"/>
</dbReference>
<feature type="transmembrane region" description="Helical" evidence="7">
    <location>
        <begin position="404"/>
        <end position="425"/>
    </location>
</feature>
<keyword evidence="5 7" id="KW-1133">Transmembrane helix</keyword>
<keyword evidence="4 7" id="KW-0812">Transmembrane</keyword>
<proteinExistence type="predicted"/>
<evidence type="ECO:0000256" key="4">
    <source>
        <dbReference type="ARBA" id="ARBA00022692"/>
    </source>
</evidence>
<comment type="subcellular location">
    <subcellularLocation>
        <location evidence="1">Cell inner membrane</location>
        <topology evidence="1">Multi-pass membrane protein</topology>
    </subcellularLocation>
</comment>
<feature type="transmembrane region" description="Helical" evidence="7">
    <location>
        <begin position="243"/>
        <end position="259"/>
    </location>
</feature>
<dbReference type="PANTHER" id="PTHR33362:SF5">
    <property type="entry name" value="C4-DICARBOXYLATE TRAP TRANSPORTER LARGE PERMEASE PROTEIN DCTM"/>
    <property type="match status" value="1"/>
</dbReference>
<evidence type="ECO:0000256" key="7">
    <source>
        <dbReference type="SAM" id="Phobius"/>
    </source>
</evidence>
<feature type="domain" description="TRAP C4-dicarboxylate transport system permease DctM subunit" evidence="8">
    <location>
        <begin position="13"/>
        <end position="419"/>
    </location>
</feature>
<evidence type="ECO:0000256" key="3">
    <source>
        <dbReference type="ARBA" id="ARBA00022519"/>
    </source>
</evidence>
<keyword evidence="6 7" id="KW-0472">Membrane</keyword>
<dbReference type="GO" id="GO:0022857">
    <property type="term" value="F:transmembrane transporter activity"/>
    <property type="evidence" value="ECO:0007669"/>
    <property type="project" value="TreeGrafter"/>
</dbReference>
<evidence type="ECO:0000256" key="6">
    <source>
        <dbReference type="ARBA" id="ARBA00023136"/>
    </source>
</evidence>
<dbReference type="Pfam" id="PF06808">
    <property type="entry name" value="DctM"/>
    <property type="match status" value="1"/>
</dbReference>
<evidence type="ECO:0000256" key="1">
    <source>
        <dbReference type="ARBA" id="ARBA00004429"/>
    </source>
</evidence>
<feature type="transmembrane region" description="Helical" evidence="7">
    <location>
        <begin position="359"/>
        <end position="384"/>
    </location>
</feature>
<dbReference type="AlphaFoldDB" id="A0A1Y5FAD4"/>
<dbReference type="Proteomes" id="UP000196531">
    <property type="component" value="Unassembled WGS sequence"/>
</dbReference>
<keyword evidence="2" id="KW-1003">Cell membrane</keyword>
<evidence type="ECO:0000313" key="10">
    <source>
        <dbReference type="Proteomes" id="UP000196531"/>
    </source>
</evidence>
<evidence type="ECO:0000313" key="9">
    <source>
        <dbReference type="EMBL" id="OUR98497.1"/>
    </source>
</evidence>
<feature type="transmembrane region" description="Helical" evidence="7">
    <location>
        <begin position="214"/>
        <end position="237"/>
    </location>
</feature>
<accession>A0A1Y5FAD4</accession>
<protein>
    <submittedName>
        <fullName evidence="9">C4-dicarboxylate ABC transporter</fullName>
    </submittedName>
</protein>
<reference evidence="10" key="1">
    <citation type="journal article" date="2017" name="Proc. Natl. Acad. Sci. U.S.A.">
        <title>Simulation of Deepwater Horizon oil plume reveals substrate specialization within a complex community of hydrocarbon-degraders.</title>
        <authorList>
            <person name="Hu P."/>
            <person name="Dubinsky E.A."/>
            <person name="Probst A.J."/>
            <person name="Wang J."/>
            <person name="Sieber C.M.K."/>
            <person name="Tom L.M."/>
            <person name="Gardinali P."/>
            <person name="Banfield J.F."/>
            <person name="Atlas R.M."/>
            <person name="Andersen G.L."/>
        </authorList>
    </citation>
    <scope>NUCLEOTIDE SEQUENCE [LARGE SCALE GENOMIC DNA]</scope>
</reference>
<comment type="caution">
    <text evidence="9">The sequence shown here is derived from an EMBL/GenBank/DDBJ whole genome shotgun (WGS) entry which is preliminary data.</text>
</comment>
<feature type="transmembrane region" description="Helical" evidence="7">
    <location>
        <begin position="86"/>
        <end position="105"/>
    </location>
</feature>
<dbReference type="InterPro" id="IPR010656">
    <property type="entry name" value="DctM"/>
</dbReference>
<evidence type="ECO:0000256" key="2">
    <source>
        <dbReference type="ARBA" id="ARBA00022475"/>
    </source>
</evidence>